<dbReference type="PANTHER" id="PTHR11606">
    <property type="entry name" value="GLUTAMATE DEHYDROGENASE"/>
    <property type="match status" value="1"/>
</dbReference>
<dbReference type="InterPro" id="IPR006096">
    <property type="entry name" value="Glu/Leu/Phe/Val/Trp_DH_C"/>
</dbReference>
<reference evidence="3 4" key="1">
    <citation type="journal article" date="2014" name="Genome Announc.">
        <title>Draft Genome Sequence of the Boron-Tolerant and Moderately Halotolerant Bacterium Gracilibacillus boraciitolerans JCM 21714T.</title>
        <authorList>
            <person name="Ahmed I."/>
            <person name="Oshima K."/>
            <person name="Suda W."/>
            <person name="Kitamura K."/>
            <person name="Iida T."/>
            <person name="Ohmori Y."/>
            <person name="Fujiwara T."/>
            <person name="Hattori M."/>
            <person name="Ohkuma M."/>
        </authorList>
    </citation>
    <scope>NUCLEOTIDE SEQUENCE [LARGE SCALE GENOMIC DNA]</scope>
    <source>
        <strain evidence="3 4">JCM 21714</strain>
    </source>
</reference>
<evidence type="ECO:0000256" key="1">
    <source>
        <dbReference type="ARBA" id="ARBA00023002"/>
    </source>
</evidence>
<sequence>MIHGIGQVGSYLASELYRLGYKIIGVSDPQGAIYNSSGLDIPNILRKKDSFGLVTKSIPNSIALDEFMQKECDMLVLTAKGEQIKTIIAEQINAHTILETVTHSVEKSALKNTDG</sequence>
<dbReference type="AlphaFoldDB" id="W4VEU9"/>
<feature type="domain" description="Glutamate/phenylalanine/leucine/valine/L-tryptophan dehydrogenase C-terminal" evidence="2">
    <location>
        <begin position="2"/>
        <end position="104"/>
    </location>
</feature>
<dbReference type="GO" id="GO:0004352">
    <property type="term" value="F:glutamate dehydrogenase (NAD+) activity"/>
    <property type="evidence" value="ECO:0007669"/>
    <property type="project" value="TreeGrafter"/>
</dbReference>
<evidence type="ECO:0000259" key="2">
    <source>
        <dbReference type="Pfam" id="PF00208"/>
    </source>
</evidence>
<dbReference type="GO" id="GO:0006538">
    <property type="term" value="P:L-glutamate catabolic process"/>
    <property type="evidence" value="ECO:0007669"/>
    <property type="project" value="TreeGrafter"/>
</dbReference>
<accession>W4VEU9</accession>
<dbReference type="InterPro" id="IPR036291">
    <property type="entry name" value="NAD(P)-bd_dom_sf"/>
</dbReference>
<evidence type="ECO:0000313" key="3">
    <source>
        <dbReference type="EMBL" id="GAE91338.1"/>
    </source>
</evidence>
<keyword evidence="4" id="KW-1185">Reference proteome</keyword>
<gene>
    <name evidence="3" type="ORF">JCM21714_286</name>
</gene>
<dbReference type="eggNOG" id="COG0334">
    <property type="taxonomic scope" value="Bacteria"/>
</dbReference>
<dbReference type="Pfam" id="PF00208">
    <property type="entry name" value="ELFV_dehydrog"/>
    <property type="match status" value="1"/>
</dbReference>
<dbReference type="EMBL" id="BAVS01000001">
    <property type="protein sequence ID" value="GAE91338.1"/>
    <property type="molecule type" value="Genomic_DNA"/>
</dbReference>
<name>W4VEU9_9BACI</name>
<dbReference type="SUPFAM" id="SSF51735">
    <property type="entry name" value="NAD(P)-binding Rossmann-fold domains"/>
    <property type="match status" value="1"/>
</dbReference>
<evidence type="ECO:0000313" key="4">
    <source>
        <dbReference type="Proteomes" id="UP000019102"/>
    </source>
</evidence>
<organism evidence="3 4">
    <name type="scientific">Gracilibacillus boraciitolerans JCM 21714</name>
    <dbReference type="NCBI Taxonomy" id="1298598"/>
    <lineage>
        <taxon>Bacteria</taxon>
        <taxon>Bacillati</taxon>
        <taxon>Bacillota</taxon>
        <taxon>Bacilli</taxon>
        <taxon>Bacillales</taxon>
        <taxon>Bacillaceae</taxon>
        <taxon>Gracilibacillus</taxon>
    </lineage>
</organism>
<dbReference type="STRING" id="1298598.JCM21714_286"/>
<keyword evidence="1" id="KW-0560">Oxidoreductase</keyword>
<proteinExistence type="predicted"/>
<dbReference type="Proteomes" id="UP000019102">
    <property type="component" value="Unassembled WGS sequence"/>
</dbReference>
<dbReference type="PANTHER" id="PTHR11606:SF13">
    <property type="entry name" value="GLUTAMATE DEHYDROGENASE 1, MITOCHONDRIAL"/>
    <property type="match status" value="1"/>
</dbReference>
<comment type="caution">
    <text evidence="3">The sequence shown here is derived from an EMBL/GenBank/DDBJ whole genome shotgun (WGS) entry which is preliminary data.</text>
</comment>
<dbReference type="Gene3D" id="3.40.50.720">
    <property type="entry name" value="NAD(P)-binding Rossmann-like Domain"/>
    <property type="match status" value="1"/>
</dbReference>
<protein>
    <submittedName>
        <fullName evidence="3">NAD-specific glutamate dehydrogenase</fullName>
    </submittedName>
</protein>